<dbReference type="Pfam" id="PF10648">
    <property type="entry name" value="Gmad2"/>
    <property type="match status" value="1"/>
</dbReference>
<dbReference type="AlphaFoldDB" id="A0A2H0NE32"/>
<keyword evidence="1" id="KW-0812">Transmembrane</keyword>
<accession>A0A2H0NE32</accession>
<feature type="domain" description="GerMN" evidence="2">
    <location>
        <begin position="259"/>
        <end position="350"/>
    </location>
</feature>
<name>A0A2H0NE32_9BACT</name>
<feature type="transmembrane region" description="Helical" evidence="1">
    <location>
        <begin position="22"/>
        <end position="40"/>
    </location>
</feature>
<dbReference type="SMART" id="SM00909">
    <property type="entry name" value="Germane"/>
    <property type="match status" value="1"/>
</dbReference>
<comment type="caution">
    <text evidence="3">The sequence shown here is derived from an EMBL/GenBank/DDBJ whole genome shotgun (WGS) entry which is preliminary data.</text>
</comment>
<dbReference type="Proteomes" id="UP000230564">
    <property type="component" value="Unassembled WGS sequence"/>
</dbReference>
<protein>
    <recommendedName>
        <fullName evidence="2">GerMN domain-containing protein</fullName>
    </recommendedName>
</protein>
<sequence>MEVGLCAKECYNFIMSNKVLKIFFILVLAIFAVFVLRFVFGGPEDTWLCSNGQWVKHGSPSALKPTELCGEKQATNFEECVAAGHPILEIYPRRCQMPNGETFTEEIGNELDKMDLIKIDNPRPNQAIFSPLTIQGQARGYWFFEGDFPFKLFDDNNKLLVSGIAQAQGEWMTEDFVPFEAELEFEMPLAEKGWLVLEKDNPSDLPENADELRLPILFEKDLMPIEIYFGTPETAGPPDYDCQEVTPVVRQIKTTKAVALAALLELLKGPTAKEKEGGFITSINSDVAIQELSIIDGVARVDFNDQLEAGVGGSCRVGAIRAQITETLKQFSSVDEVIISVDGRVEDILQP</sequence>
<dbReference type="InterPro" id="IPR018911">
    <property type="entry name" value="Gmad2_Ig-like_dom"/>
</dbReference>
<evidence type="ECO:0000313" key="4">
    <source>
        <dbReference type="Proteomes" id="UP000230564"/>
    </source>
</evidence>
<organism evidence="3 4">
    <name type="scientific">Candidatus Komeilibacteria bacterium CG11_big_fil_rev_8_21_14_0_20_36_20</name>
    <dbReference type="NCBI Taxonomy" id="1974477"/>
    <lineage>
        <taxon>Bacteria</taxon>
        <taxon>Candidatus Komeiliibacteriota</taxon>
    </lineage>
</organism>
<reference evidence="3 4" key="1">
    <citation type="submission" date="2017-09" db="EMBL/GenBank/DDBJ databases">
        <title>Depth-based differentiation of microbial function through sediment-hosted aquifers and enrichment of novel symbionts in the deep terrestrial subsurface.</title>
        <authorList>
            <person name="Probst A.J."/>
            <person name="Ladd B."/>
            <person name="Jarett J.K."/>
            <person name="Geller-Mcgrath D.E."/>
            <person name="Sieber C.M."/>
            <person name="Emerson J.B."/>
            <person name="Anantharaman K."/>
            <person name="Thomas B.C."/>
            <person name="Malmstrom R."/>
            <person name="Stieglmeier M."/>
            <person name="Klingl A."/>
            <person name="Woyke T."/>
            <person name="Ryan C.M."/>
            <person name="Banfield J.F."/>
        </authorList>
    </citation>
    <scope>NUCLEOTIDE SEQUENCE [LARGE SCALE GENOMIC DNA]</scope>
    <source>
        <strain evidence="3">CG11_big_fil_rev_8_21_14_0_20_36_20</strain>
    </source>
</reference>
<dbReference type="Pfam" id="PF10646">
    <property type="entry name" value="Germane"/>
    <property type="match status" value="1"/>
</dbReference>
<dbReference type="InterPro" id="IPR019606">
    <property type="entry name" value="GerMN"/>
</dbReference>
<evidence type="ECO:0000313" key="3">
    <source>
        <dbReference type="EMBL" id="PIR07151.1"/>
    </source>
</evidence>
<keyword evidence="1" id="KW-0472">Membrane</keyword>
<gene>
    <name evidence="3" type="ORF">COV55_01830</name>
</gene>
<dbReference type="EMBL" id="PCWQ01000007">
    <property type="protein sequence ID" value="PIR07151.1"/>
    <property type="molecule type" value="Genomic_DNA"/>
</dbReference>
<evidence type="ECO:0000259" key="2">
    <source>
        <dbReference type="SMART" id="SM00909"/>
    </source>
</evidence>
<evidence type="ECO:0000256" key="1">
    <source>
        <dbReference type="SAM" id="Phobius"/>
    </source>
</evidence>
<proteinExistence type="predicted"/>
<keyword evidence="1" id="KW-1133">Transmembrane helix</keyword>